<proteinExistence type="predicted"/>
<evidence type="ECO:0000313" key="1">
    <source>
        <dbReference type="EMBL" id="MBW73625.1"/>
    </source>
</evidence>
<dbReference type="EMBL" id="GGFL01009447">
    <property type="protein sequence ID" value="MBW73625.1"/>
    <property type="molecule type" value="Transcribed_RNA"/>
</dbReference>
<accession>A0A2M4D7T0</accession>
<reference evidence="1" key="1">
    <citation type="submission" date="2018-01" db="EMBL/GenBank/DDBJ databases">
        <title>An insight into the sialome of Amazonian anophelines.</title>
        <authorList>
            <person name="Ribeiro J.M."/>
            <person name="Scarpassa V."/>
            <person name="Calvo E."/>
        </authorList>
    </citation>
    <scope>NUCLEOTIDE SEQUENCE</scope>
</reference>
<dbReference type="AlphaFoldDB" id="A0A2M4D7T0"/>
<protein>
    <submittedName>
        <fullName evidence="1">Putative secreted protein</fullName>
    </submittedName>
</protein>
<organism evidence="1">
    <name type="scientific">Anopheles darlingi</name>
    <name type="common">Mosquito</name>
    <dbReference type="NCBI Taxonomy" id="43151"/>
    <lineage>
        <taxon>Eukaryota</taxon>
        <taxon>Metazoa</taxon>
        <taxon>Ecdysozoa</taxon>
        <taxon>Arthropoda</taxon>
        <taxon>Hexapoda</taxon>
        <taxon>Insecta</taxon>
        <taxon>Pterygota</taxon>
        <taxon>Neoptera</taxon>
        <taxon>Endopterygota</taxon>
        <taxon>Diptera</taxon>
        <taxon>Nematocera</taxon>
        <taxon>Culicoidea</taxon>
        <taxon>Culicidae</taxon>
        <taxon>Anophelinae</taxon>
        <taxon>Anopheles</taxon>
    </lineage>
</organism>
<sequence>MPMTMVVLLQPTTPVSAARPKVDGSAKRHVRDAPAVLRPSAIDCYALDYCCCHCCCCYYYCCRYPVGPGSADSVLVSDYSRDVEASEHFAGLLPVT</sequence>
<name>A0A2M4D7T0_ANODA</name>